<dbReference type="PANTHER" id="PTHR42057:SF2">
    <property type="entry name" value="F-BOX DOMAIN PROTEIN (AFU_ORTHOLOGUE AFUA_4G00200)-RELATED"/>
    <property type="match status" value="1"/>
</dbReference>
<gene>
    <name evidence="1" type="ORF">SLS60_011447</name>
</gene>
<comment type="caution">
    <text evidence="1">The sequence shown here is derived from an EMBL/GenBank/DDBJ whole genome shotgun (WGS) entry which is preliminary data.</text>
</comment>
<keyword evidence="2" id="KW-1185">Reference proteome</keyword>
<evidence type="ECO:0000313" key="1">
    <source>
        <dbReference type="EMBL" id="KAL1592368.1"/>
    </source>
</evidence>
<dbReference type="EMBL" id="JAKJXO020000021">
    <property type="protein sequence ID" value="KAL1592368.1"/>
    <property type="molecule type" value="Genomic_DNA"/>
</dbReference>
<proteinExistence type="predicted"/>
<protein>
    <recommendedName>
        <fullName evidence="3">F-box domain-containing protein</fullName>
    </recommendedName>
</protein>
<evidence type="ECO:0000313" key="2">
    <source>
        <dbReference type="Proteomes" id="UP001521785"/>
    </source>
</evidence>
<dbReference type="Proteomes" id="UP001521785">
    <property type="component" value="Unassembled WGS sequence"/>
</dbReference>
<reference evidence="1 2" key="1">
    <citation type="submission" date="2024-02" db="EMBL/GenBank/DDBJ databases">
        <title>De novo assembly and annotation of 12 fungi associated with fruit tree decline syndrome in Ontario, Canada.</title>
        <authorList>
            <person name="Sulman M."/>
            <person name="Ellouze W."/>
            <person name="Ilyukhin E."/>
        </authorList>
    </citation>
    <scope>NUCLEOTIDE SEQUENCE [LARGE SCALE GENOMIC DNA]</scope>
    <source>
        <strain evidence="1 2">M42-189</strain>
    </source>
</reference>
<sequence>MAPILTLMSLSIELVHKIVFHVARRADLAVLRLTSQMMNTISNPYYFATAPIFPDWDEDSKSDPPFPNEIEYDVRNFANIINRRKAEDIEWFPKVDFRGVLFAQLETLALGQIMFSDDHHFKWIIDHATTLQEIYFDHCSVLYQSGASQELDDWLDDEGYPKIGRQGEHWGHGYSELPEDDAEKVLIFESYAFRWLEAFTLFSASLPRLRIFRFGTSSQWKFDQPNRRDDGEPGHPIMPWEGERDIKNELFRERYLI</sequence>
<name>A0ABR3QK94_9PLEO</name>
<dbReference type="PANTHER" id="PTHR42057">
    <property type="entry name" value="F-BOX DOMAIN PROTEIN (AFU_ORTHOLOGUE AFUA_4G00200)"/>
    <property type="match status" value="1"/>
</dbReference>
<evidence type="ECO:0008006" key="3">
    <source>
        <dbReference type="Google" id="ProtNLM"/>
    </source>
</evidence>
<organism evidence="1 2">
    <name type="scientific">Paraconiothyrium brasiliense</name>
    <dbReference type="NCBI Taxonomy" id="300254"/>
    <lineage>
        <taxon>Eukaryota</taxon>
        <taxon>Fungi</taxon>
        <taxon>Dikarya</taxon>
        <taxon>Ascomycota</taxon>
        <taxon>Pezizomycotina</taxon>
        <taxon>Dothideomycetes</taxon>
        <taxon>Pleosporomycetidae</taxon>
        <taxon>Pleosporales</taxon>
        <taxon>Massarineae</taxon>
        <taxon>Didymosphaeriaceae</taxon>
        <taxon>Paraconiothyrium</taxon>
    </lineage>
</organism>
<accession>A0ABR3QK94</accession>